<comment type="cofactor">
    <cofactor evidence="6">
        <name>Zn(2+)</name>
        <dbReference type="ChEBI" id="CHEBI:29105"/>
    </cofactor>
    <text evidence="6">Binds 1 zinc ion per subunit.</text>
</comment>
<keyword evidence="7" id="KW-0812">Transmembrane</keyword>
<keyword evidence="7" id="KW-0472">Membrane</keyword>
<reference evidence="9 10" key="1">
    <citation type="submission" date="2018-07" db="EMBL/GenBank/DDBJ databases">
        <title>Genome sequence of Rhodococcus rhodnii ATCC 35071 from Rhodnius prolixus.</title>
        <authorList>
            <person name="Patel V."/>
            <person name="Vogel K.J."/>
        </authorList>
    </citation>
    <scope>NUCLEOTIDE SEQUENCE [LARGE SCALE GENOMIC DNA]</scope>
    <source>
        <strain evidence="9 10">ATCC 35071</strain>
    </source>
</reference>
<dbReference type="GO" id="GO:0004222">
    <property type="term" value="F:metalloendopeptidase activity"/>
    <property type="evidence" value="ECO:0007669"/>
    <property type="project" value="InterPro"/>
</dbReference>
<dbReference type="GO" id="GO:0046872">
    <property type="term" value="F:metal ion binding"/>
    <property type="evidence" value="ECO:0007669"/>
    <property type="project" value="UniProtKB-KW"/>
</dbReference>
<dbReference type="InterPro" id="IPR052173">
    <property type="entry name" value="Beta-lactam_resp_regulator"/>
</dbReference>
<evidence type="ECO:0000313" key="10">
    <source>
        <dbReference type="Proteomes" id="UP000471120"/>
    </source>
</evidence>
<dbReference type="Proteomes" id="UP000471120">
    <property type="component" value="Unassembled WGS sequence"/>
</dbReference>
<organism evidence="9 10">
    <name type="scientific">Rhodococcus rhodnii</name>
    <dbReference type="NCBI Taxonomy" id="38312"/>
    <lineage>
        <taxon>Bacteria</taxon>
        <taxon>Bacillati</taxon>
        <taxon>Actinomycetota</taxon>
        <taxon>Actinomycetes</taxon>
        <taxon>Mycobacteriales</taxon>
        <taxon>Nocardiaceae</taxon>
        <taxon>Rhodococcus</taxon>
    </lineage>
</organism>
<dbReference type="GO" id="GO:0006508">
    <property type="term" value="P:proteolysis"/>
    <property type="evidence" value="ECO:0007669"/>
    <property type="project" value="UniProtKB-KW"/>
</dbReference>
<keyword evidence="4 6" id="KW-0862">Zinc</keyword>
<keyword evidence="1 6" id="KW-0645">Protease</keyword>
<feature type="transmembrane region" description="Helical" evidence="7">
    <location>
        <begin position="36"/>
        <end position="64"/>
    </location>
</feature>
<protein>
    <submittedName>
        <fullName evidence="9">M56 family peptidase</fullName>
    </submittedName>
</protein>
<dbReference type="CDD" id="cd07326">
    <property type="entry name" value="M56_BlaR1_MecR1_like"/>
    <property type="match status" value="1"/>
</dbReference>
<comment type="similarity">
    <text evidence="6">Belongs to the peptidase M48 family.</text>
</comment>
<evidence type="ECO:0000256" key="4">
    <source>
        <dbReference type="ARBA" id="ARBA00022833"/>
    </source>
</evidence>
<proteinExistence type="inferred from homology"/>
<feature type="transmembrane region" description="Helical" evidence="7">
    <location>
        <begin position="6"/>
        <end position="24"/>
    </location>
</feature>
<keyword evidence="7" id="KW-1133">Transmembrane helix</keyword>
<feature type="transmembrane region" description="Helical" evidence="7">
    <location>
        <begin position="84"/>
        <end position="113"/>
    </location>
</feature>
<dbReference type="InterPro" id="IPR001915">
    <property type="entry name" value="Peptidase_M48"/>
</dbReference>
<keyword evidence="2" id="KW-0479">Metal-binding</keyword>
<accession>A0A6P2CIX9</accession>
<evidence type="ECO:0000256" key="6">
    <source>
        <dbReference type="RuleBase" id="RU003983"/>
    </source>
</evidence>
<dbReference type="PANTHER" id="PTHR34978:SF3">
    <property type="entry name" value="SLR0241 PROTEIN"/>
    <property type="match status" value="1"/>
</dbReference>
<feature type="domain" description="Peptidase M48" evidence="8">
    <location>
        <begin position="153"/>
        <end position="210"/>
    </location>
</feature>
<name>A0A6P2CIX9_9NOCA</name>
<dbReference type="Gene3D" id="3.30.2010.10">
    <property type="entry name" value="Metalloproteases ('zincins'), catalytic domain"/>
    <property type="match status" value="1"/>
</dbReference>
<evidence type="ECO:0000259" key="8">
    <source>
        <dbReference type="Pfam" id="PF01435"/>
    </source>
</evidence>
<keyword evidence="5 6" id="KW-0482">Metalloprotease</keyword>
<evidence type="ECO:0000256" key="7">
    <source>
        <dbReference type="SAM" id="Phobius"/>
    </source>
</evidence>
<dbReference type="AlphaFoldDB" id="A0A6P2CIX9"/>
<dbReference type="RefSeq" id="WP_010839685.1">
    <property type="nucleotide sequence ID" value="NZ_QRCM01000001.1"/>
</dbReference>
<dbReference type="EMBL" id="QRCM01000001">
    <property type="protein sequence ID" value="TXG91146.1"/>
    <property type="molecule type" value="Genomic_DNA"/>
</dbReference>
<evidence type="ECO:0000313" key="9">
    <source>
        <dbReference type="EMBL" id="TXG91146.1"/>
    </source>
</evidence>
<gene>
    <name evidence="9" type="ORF">DW322_14115</name>
</gene>
<comment type="caution">
    <text evidence="9">The sequence shown here is derived from an EMBL/GenBank/DDBJ whole genome shotgun (WGS) entry which is preliminary data.</text>
</comment>
<feature type="transmembrane region" description="Helical" evidence="7">
    <location>
        <begin position="294"/>
        <end position="316"/>
    </location>
</feature>
<evidence type="ECO:0000256" key="1">
    <source>
        <dbReference type="ARBA" id="ARBA00022670"/>
    </source>
</evidence>
<sequence>MNTTALVFGLLALLLAGPVPALLARASWPHRTPRAALVLWQAVALAAVLSAFSAGLAIASQLLVPGPDGRPTTAPLAEIDALGLPLWITYVTVFALTLLIGARLMFSIVRVGVRTRRRRARHRTLVDILDRCDTSEITDHTHAAEVLAHTPDLRVLDLADPIAYCLPGLRQRVVLSQGTLANLSHDELRAILTHERSHLRARHDLVLEAFTAVNDAFPRFVRSRSALGAVQMLVEMLADDQAVRATGPTHLARALVTCSSAAAPRGAMAAGGPTTLLRIQRLAGAERDTRALSLAAYAASAAILVVPTIAVAVPWLTELGRLFRAGGL</sequence>
<dbReference type="PANTHER" id="PTHR34978">
    <property type="entry name" value="POSSIBLE SENSOR-TRANSDUCER PROTEIN BLAR"/>
    <property type="match status" value="1"/>
</dbReference>
<evidence type="ECO:0000256" key="5">
    <source>
        <dbReference type="ARBA" id="ARBA00023049"/>
    </source>
</evidence>
<evidence type="ECO:0000256" key="3">
    <source>
        <dbReference type="ARBA" id="ARBA00022801"/>
    </source>
</evidence>
<evidence type="ECO:0000256" key="2">
    <source>
        <dbReference type="ARBA" id="ARBA00022723"/>
    </source>
</evidence>
<dbReference type="Pfam" id="PF01435">
    <property type="entry name" value="Peptidase_M48"/>
    <property type="match status" value="1"/>
</dbReference>
<keyword evidence="3 6" id="KW-0378">Hydrolase</keyword>